<feature type="transmembrane region" description="Helical" evidence="11">
    <location>
        <begin position="122"/>
        <end position="148"/>
    </location>
</feature>
<evidence type="ECO:0000256" key="8">
    <source>
        <dbReference type="ARBA" id="ARBA00022989"/>
    </source>
</evidence>
<reference evidence="13 14" key="1">
    <citation type="journal article" date="2020" name="Microorganisms">
        <title>Reliable Identification of Environmental Pseudomonas Isolates Using the rpoD Gene.</title>
        <authorList>
            <consortium name="The Broad Institute Genome Sequencing Platform"/>
            <person name="Girard L."/>
            <person name="Lood C."/>
            <person name="Rokni-Zadeh H."/>
            <person name="van Noort V."/>
            <person name="Lavigne R."/>
            <person name="De Mot R."/>
        </authorList>
    </citation>
    <scope>NUCLEOTIDE SEQUENCE [LARGE SCALE GENOMIC DNA]</scope>
    <source>
        <strain evidence="13 14">ZA 5.3</strain>
    </source>
</reference>
<evidence type="ECO:0000256" key="10">
    <source>
        <dbReference type="ARBA" id="ARBA00023136"/>
    </source>
</evidence>
<evidence type="ECO:0000256" key="11">
    <source>
        <dbReference type="RuleBase" id="RU361157"/>
    </source>
</evidence>
<evidence type="ECO:0000256" key="3">
    <source>
        <dbReference type="ARBA" id="ARBA00022448"/>
    </source>
</evidence>
<dbReference type="Pfam" id="PF01061">
    <property type="entry name" value="ABC2_membrane"/>
    <property type="match status" value="1"/>
</dbReference>
<organism evidence="13 14">
    <name type="scientific">Pseudomonas tensinigenes</name>
    <dbReference type="NCBI Taxonomy" id="2745511"/>
    <lineage>
        <taxon>Bacteria</taxon>
        <taxon>Pseudomonadati</taxon>
        <taxon>Pseudomonadota</taxon>
        <taxon>Gammaproteobacteria</taxon>
        <taxon>Pseudomonadales</taxon>
        <taxon>Pseudomonadaceae</taxon>
        <taxon>Pseudomonas</taxon>
    </lineage>
</organism>
<comment type="subcellular location">
    <subcellularLocation>
        <location evidence="11">Cell inner membrane</location>
        <topology evidence="11">Multi-pass membrane protein</topology>
    </subcellularLocation>
    <subcellularLocation>
        <location evidence="1">Cell membrane</location>
        <topology evidence="1">Multi-pass membrane protein</topology>
    </subcellularLocation>
</comment>
<keyword evidence="9" id="KW-0625">Polysaccharide transport</keyword>
<dbReference type="PANTHER" id="PTHR30413:SF10">
    <property type="entry name" value="CAPSULE POLYSACCHARIDE EXPORT INNER-MEMBRANE PROTEIN CTRC"/>
    <property type="match status" value="1"/>
</dbReference>
<keyword evidence="14" id="KW-1185">Reference proteome</keyword>
<dbReference type="InterPro" id="IPR013525">
    <property type="entry name" value="ABC2_TM"/>
</dbReference>
<dbReference type="InterPro" id="IPR047817">
    <property type="entry name" value="ABC2_TM_bact-type"/>
</dbReference>
<evidence type="ECO:0000313" key="14">
    <source>
        <dbReference type="Proteomes" id="UP000646386"/>
    </source>
</evidence>
<dbReference type="InterPro" id="IPR000412">
    <property type="entry name" value="ABC_2_transport"/>
</dbReference>
<keyword evidence="10 11" id="KW-0472">Membrane</keyword>
<evidence type="ECO:0000256" key="2">
    <source>
        <dbReference type="ARBA" id="ARBA00007783"/>
    </source>
</evidence>
<evidence type="ECO:0000256" key="1">
    <source>
        <dbReference type="ARBA" id="ARBA00004651"/>
    </source>
</evidence>
<evidence type="ECO:0000313" key="13">
    <source>
        <dbReference type="EMBL" id="QXI09014.1"/>
    </source>
</evidence>
<evidence type="ECO:0000256" key="6">
    <source>
        <dbReference type="ARBA" id="ARBA00022692"/>
    </source>
</evidence>
<keyword evidence="8 11" id="KW-1133">Transmembrane helix</keyword>
<evidence type="ECO:0000256" key="4">
    <source>
        <dbReference type="ARBA" id="ARBA00022475"/>
    </source>
</evidence>
<keyword evidence="5" id="KW-0762">Sugar transport</keyword>
<dbReference type="EMBL" id="CP077089">
    <property type="protein sequence ID" value="QXI09014.1"/>
    <property type="molecule type" value="Genomic_DNA"/>
</dbReference>
<evidence type="ECO:0000256" key="7">
    <source>
        <dbReference type="ARBA" id="ARBA00022903"/>
    </source>
</evidence>
<gene>
    <name evidence="13" type="ORF">HU718_021820</name>
</gene>
<feature type="transmembrane region" description="Helical" evidence="11">
    <location>
        <begin position="190"/>
        <end position="208"/>
    </location>
</feature>
<comment type="similarity">
    <text evidence="2 11">Belongs to the ABC-2 integral membrane protein family.</text>
</comment>
<feature type="domain" description="ABC transmembrane type-2" evidence="12">
    <location>
        <begin position="40"/>
        <end position="267"/>
    </location>
</feature>
<dbReference type="Proteomes" id="UP000646386">
    <property type="component" value="Chromosome"/>
</dbReference>
<name>A0ABX8Q6B2_9PSED</name>
<dbReference type="PANTHER" id="PTHR30413">
    <property type="entry name" value="INNER MEMBRANE TRANSPORT PERMEASE"/>
    <property type="match status" value="1"/>
</dbReference>
<proteinExistence type="inferred from homology"/>
<feature type="transmembrane region" description="Helical" evidence="11">
    <location>
        <begin position="154"/>
        <end position="178"/>
    </location>
</feature>
<dbReference type="PIRSF" id="PIRSF006648">
    <property type="entry name" value="DrrB"/>
    <property type="match status" value="1"/>
</dbReference>
<evidence type="ECO:0000259" key="12">
    <source>
        <dbReference type="PROSITE" id="PS51012"/>
    </source>
</evidence>
<keyword evidence="6 11" id="KW-0812">Transmembrane</keyword>
<feature type="transmembrane region" description="Helical" evidence="11">
    <location>
        <begin position="38"/>
        <end position="60"/>
    </location>
</feature>
<keyword evidence="3 11" id="KW-0813">Transport</keyword>
<evidence type="ECO:0000256" key="9">
    <source>
        <dbReference type="ARBA" id="ARBA00023047"/>
    </source>
</evidence>
<protein>
    <recommendedName>
        <fullName evidence="11">Transport permease protein</fullName>
    </recommendedName>
</protein>
<reference evidence="13 14" key="2">
    <citation type="journal article" date="2021" name="Microorganisms">
        <title>The Ever-Expanding Pseudomonas Genus: Description of 43 New Species and Partition of the Pseudomonas putida Group.</title>
        <authorList>
            <person name="Girard L."/>
            <person name="Lood C."/>
            <person name="Hofte M."/>
            <person name="Vandamme P."/>
            <person name="Rokni-Zadeh H."/>
            <person name="van Noort V."/>
            <person name="Lavigne R."/>
            <person name="De Mot R."/>
        </authorList>
    </citation>
    <scope>NUCLEOTIDE SEQUENCE [LARGE SCALE GENOMIC DNA]</scope>
    <source>
        <strain evidence="13 14">ZA 5.3</strain>
    </source>
</reference>
<feature type="transmembrane region" description="Helical" evidence="11">
    <location>
        <begin position="243"/>
        <end position="264"/>
    </location>
</feature>
<sequence>MHDSFPTSPLRMLISAIKNRQLIMQLTKREISSRYRGSVGGVAWSFINPLLLLAIYTFVFSTVFNARWGGAAGTGSKVDFALILFTGLIIHAFCAECINSAPKLITSNVNFVKKVVFPIETLAPTSVLNALFHLCVSLSVLLAAQLVFNHSIPLTALLFPFVLLPLILMVIGLSWILSALGAYIRDIGQVTGMAATALLFLSPVFYPISALPEEYRGWLYINPLTAIIENGRATMLFGQAPDLHTLGTSYIVGIVICCLGFAFFQKTRAGFADVL</sequence>
<keyword evidence="4 11" id="KW-1003">Cell membrane</keyword>
<keyword evidence="7" id="KW-0972">Capsule biogenesis/degradation</keyword>
<dbReference type="PROSITE" id="PS51012">
    <property type="entry name" value="ABC_TM2"/>
    <property type="match status" value="1"/>
</dbReference>
<feature type="transmembrane region" description="Helical" evidence="11">
    <location>
        <begin position="80"/>
        <end position="101"/>
    </location>
</feature>
<accession>A0ABX8Q6B2</accession>
<evidence type="ECO:0000256" key="5">
    <source>
        <dbReference type="ARBA" id="ARBA00022597"/>
    </source>
</evidence>